<dbReference type="EMBL" id="BLXT01005367">
    <property type="protein sequence ID" value="GFO22315.1"/>
    <property type="molecule type" value="Genomic_DNA"/>
</dbReference>
<keyword evidence="3" id="KW-1185">Reference proteome</keyword>
<dbReference type="AlphaFoldDB" id="A0AAV4BP32"/>
<reference evidence="2 3" key="1">
    <citation type="journal article" date="2021" name="Elife">
        <title>Chloroplast acquisition without the gene transfer in kleptoplastic sea slugs, Plakobranchus ocellatus.</title>
        <authorList>
            <person name="Maeda T."/>
            <person name="Takahashi S."/>
            <person name="Yoshida T."/>
            <person name="Shimamura S."/>
            <person name="Takaki Y."/>
            <person name="Nagai Y."/>
            <person name="Toyoda A."/>
            <person name="Suzuki Y."/>
            <person name="Arimoto A."/>
            <person name="Ishii H."/>
            <person name="Satoh N."/>
            <person name="Nishiyama T."/>
            <person name="Hasebe M."/>
            <person name="Maruyama T."/>
            <person name="Minagawa J."/>
            <person name="Obokata J."/>
            <person name="Shigenobu S."/>
        </authorList>
    </citation>
    <scope>NUCLEOTIDE SEQUENCE [LARGE SCALE GENOMIC DNA]</scope>
</reference>
<evidence type="ECO:0000256" key="1">
    <source>
        <dbReference type="SAM" id="MobiDB-lite"/>
    </source>
</evidence>
<proteinExistence type="predicted"/>
<protein>
    <submittedName>
        <fullName evidence="2">Uncharacterized protein</fullName>
    </submittedName>
</protein>
<organism evidence="2 3">
    <name type="scientific">Plakobranchus ocellatus</name>
    <dbReference type="NCBI Taxonomy" id="259542"/>
    <lineage>
        <taxon>Eukaryota</taxon>
        <taxon>Metazoa</taxon>
        <taxon>Spiralia</taxon>
        <taxon>Lophotrochozoa</taxon>
        <taxon>Mollusca</taxon>
        <taxon>Gastropoda</taxon>
        <taxon>Heterobranchia</taxon>
        <taxon>Euthyneura</taxon>
        <taxon>Panpulmonata</taxon>
        <taxon>Sacoglossa</taxon>
        <taxon>Placobranchoidea</taxon>
        <taxon>Plakobranchidae</taxon>
        <taxon>Plakobranchus</taxon>
    </lineage>
</organism>
<accession>A0AAV4BP32</accession>
<dbReference type="Proteomes" id="UP000735302">
    <property type="component" value="Unassembled WGS sequence"/>
</dbReference>
<feature type="region of interest" description="Disordered" evidence="1">
    <location>
        <begin position="89"/>
        <end position="118"/>
    </location>
</feature>
<sequence>MGGEMSVDITPILRIRGFPKLSPIRVAKANYGTTKIEQTSVWFVEKFLWVHSLAEPTTETWGFGAPTIDGRPDVLLCLPRGGLRFAAGARQGKDSTKRCKLRSHTTPPSLPPFHSSSN</sequence>
<comment type="caution">
    <text evidence="2">The sequence shown here is derived from an EMBL/GenBank/DDBJ whole genome shotgun (WGS) entry which is preliminary data.</text>
</comment>
<name>A0AAV4BP32_9GAST</name>
<evidence type="ECO:0000313" key="3">
    <source>
        <dbReference type="Proteomes" id="UP000735302"/>
    </source>
</evidence>
<gene>
    <name evidence="2" type="ORF">PoB_004882000</name>
</gene>
<evidence type="ECO:0000313" key="2">
    <source>
        <dbReference type="EMBL" id="GFO22315.1"/>
    </source>
</evidence>